<keyword evidence="2" id="KW-1185">Reference proteome</keyword>
<accession>A0ABR4B8M1</accession>
<evidence type="ECO:0000313" key="2">
    <source>
        <dbReference type="Proteomes" id="UP001590951"/>
    </source>
</evidence>
<proteinExistence type="predicted"/>
<comment type="caution">
    <text evidence="1">The sequence shown here is derived from an EMBL/GenBank/DDBJ whole genome shotgun (WGS) entry which is preliminary data.</text>
</comment>
<reference evidence="1 2" key="1">
    <citation type="submission" date="2024-09" db="EMBL/GenBank/DDBJ databases">
        <title>Rethinking Asexuality: The Enigmatic Case of Functional Sexual Genes in Lepraria (Stereocaulaceae).</title>
        <authorList>
            <person name="Doellman M."/>
            <person name="Sun Y."/>
            <person name="Barcenas-Pena A."/>
            <person name="Lumbsch H.T."/>
            <person name="Grewe F."/>
        </authorList>
    </citation>
    <scope>NUCLEOTIDE SEQUENCE [LARGE SCALE GENOMIC DNA]</scope>
    <source>
        <strain evidence="1 2">Grewe 0041</strain>
    </source>
</reference>
<evidence type="ECO:0000313" key="1">
    <source>
        <dbReference type="EMBL" id="KAL2052178.1"/>
    </source>
</evidence>
<sequence>MKISGSLAPAQIKLGSGISVHIDGKDSGDHDTATFNHVKADISCLWSPTRLDNIRQAMLLKSDGTPWGHTFVRLARVTLILHDTDLIDGFQPRFRPNGRALGKEAEKTIVEGADKNCRNIVFTQIKRVCLMEREKYPLYRDSDLMLKERVLGGQD</sequence>
<gene>
    <name evidence="1" type="ORF">ABVK25_007620</name>
</gene>
<name>A0ABR4B8M1_9LECA</name>
<protein>
    <submittedName>
        <fullName evidence="1">Uncharacterized protein</fullName>
    </submittedName>
</protein>
<dbReference type="EMBL" id="JBHFEH010000029">
    <property type="protein sequence ID" value="KAL2052178.1"/>
    <property type="molecule type" value="Genomic_DNA"/>
</dbReference>
<organism evidence="1 2">
    <name type="scientific">Lepraria finkii</name>
    <dbReference type="NCBI Taxonomy" id="1340010"/>
    <lineage>
        <taxon>Eukaryota</taxon>
        <taxon>Fungi</taxon>
        <taxon>Dikarya</taxon>
        <taxon>Ascomycota</taxon>
        <taxon>Pezizomycotina</taxon>
        <taxon>Lecanoromycetes</taxon>
        <taxon>OSLEUM clade</taxon>
        <taxon>Lecanoromycetidae</taxon>
        <taxon>Lecanorales</taxon>
        <taxon>Lecanorineae</taxon>
        <taxon>Stereocaulaceae</taxon>
        <taxon>Lepraria</taxon>
    </lineage>
</organism>
<dbReference type="Proteomes" id="UP001590951">
    <property type="component" value="Unassembled WGS sequence"/>
</dbReference>